<dbReference type="KEGG" id="efu:HMPREF0351_11924"/>
<sequence length="86" mass="9748">MLMTLYCSRLTKIVIRAKDVYTVMISGVLMGGSILGLEQITKFENHLMLLILEMLLGLSMYTVSLVVTKNDLSELILEKIRAKTRK</sequence>
<dbReference type="HOGENOM" id="CLU_2493016_0_0_9"/>
<evidence type="ECO:0000256" key="1">
    <source>
        <dbReference type="SAM" id="Phobius"/>
    </source>
</evidence>
<keyword evidence="3" id="KW-1185">Reference proteome</keyword>
<accession>Q3Y3K6</accession>
<organism evidence="2 3">
    <name type="scientific">Enterococcus faecium (strain ATCC BAA-472 / TX0016 / DO)</name>
    <dbReference type="NCBI Taxonomy" id="333849"/>
    <lineage>
        <taxon>Bacteria</taxon>
        <taxon>Bacillati</taxon>
        <taxon>Bacillota</taxon>
        <taxon>Bacilli</taxon>
        <taxon>Lactobacillales</taxon>
        <taxon>Enterococcaceae</taxon>
        <taxon>Enterococcus</taxon>
    </lineage>
</organism>
<gene>
    <name evidence="2" type="ORF">HMPREF0351_11924</name>
</gene>
<dbReference type="EMBL" id="CP003583">
    <property type="protein sequence ID" value="AFK59548.1"/>
    <property type="molecule type" value="Genomic_DNA"/>
</dbReference>
<keyword evidence="1" id="KW-0472">Membrane</keyword>
<feature type="transmembrane region" description="Helical" evidence="1">
    <location>
        <begin position="20"/>
        <end position="41"/>
    </location>
</feature>
<evidence type="ECO:0000313" key="3">
    <source>
        <dbReference type="Proteomes" id="UP000005269"/>
    </source>
</evidence>
<dbReference type="AlphaFoldDB" id="Q3Y3K6"/>
<name>Q3Y3K6_ENTFD</name>
<proteinExistence type="predicted"/>
<keyword evidence="1" id="KW-1133">Transmembrane helix</keyword>
<dbReference type="Proteomes" id="UP000005269">
    <property type="component" value="Chromosome"/>
</dbReference>
<evidence type="ECO:0000313" key="2">
    <source>
        <dbReference type="EMBL" id="AFK59548.1"/>
    </source>
</evidence>
<feature type="transmembrane region" description="Helical" evidence="1">
    <location>
        <begin position="47"/>
        <end position="67"/>
    </location>
</feature>
<keyword evidence="1" id="KW-0812">Transmembrane</keyword>
<protein>
    <submittedName>
        <fullName evidence="2">Uncharacterized protein</fullName>
    </submittedName>
</protein>
<reference evidence="2 3" key="1">
    <citation type="journal article" date="2012" name="BMC Microbiol.">
        <title>Complete genome sequence of Enterococcus faecium strain TX16 and comparative genomic analysis of Enterococcus faecium genomes.</title>
        <authorList>
            <person name="Qin X."/>
            <person name="Galloway-Pena J.R."/>
            <person name="Sillanpaa J."/>
            <person name="Hyeob Roh J."/>
            <person name="Nallapareddy S.R."/>
            <person name="Chowdhury S."/>
            <person name="Bourgogne A."/>
            <person name="Choudhury T."/>
            <person name="Munzy D.M."/>
            <person name="Buhay C.J."/>
            <person name="Ding Y."/>
            <person name="Dugan-Rocha S."/>
            <person name="Liu W."/>
            <person name="Kovar C."/>
            <person name="Sodergren E."/>
            <person name="Highlander S."/>
            <person name="Petrosino J.F."/>
            <person name="Worley K.C."/>
            <person name="Gibbs R.A."/>
            <person name="Weinstock G.M."/>
            <person name="Murray B.E."/>
        </authorList>
    </citation>
    <scope>NUCLEOTIDE SEQUENCE [LARGE SCALE GENOMIC DNA]</scope>
    <source>
        <strain evidence="3">ATCC BAA-472 / TX0016 / DO</strain>
    </source>
</reference>